<dbReference type="KEGG" id="nfn:NFRAN_0503"/>
<dbReference type="AlphaFoldDB" id="A0A484I9Y6"/>
<keyword evidence="1" id="KW-0812">Transmembrane</keyword>
<proteinExistence type="predicted"/>
<dbReference type="EMBL" id="LR216287">
    <property type="protein sequence ID" value="VFJ12824.1"/>
    <property type="molecule type" value="Genomic_DNA"/>
</dbReference>
<organism evidence="2 3">
    <name type="scientific">Candidatus Nitrosocosmicus franklandianus</name>
    <dbReference type="NCBI Taxonomy" id="1798806"/>
    <lineage>
        <taxon>Archaea</taxon>
        <taxon>Nitrososphaerota</taxon>
        <taxon>Nitrososphaeria</taxon>
        <taxon>Nitrososphaerales</taxon>
        <taxon>Nitrososphaeraceae</taxon>
        <taxon>Candidatus Nitrosocosmicus</taxon>
    </lineage>
</organism>
<keyword evidence="1" id="KW-1133">Transmembrane helix</keyword>
<gene>
    <name evidence="2" type="ORF">NFRAN_0503</name>
</gene>
<name>A0A484I9Y6_9ARCH</name>
<keyword evidence="3" id="KW-1185">Reference proteome</keyword>
<evidence type="ECO:0000256" key="1">
    <source>
        <dbReference type="SAM" id="Phobius"/>
    </source>
</evidence>
<reference evidence="2 3" key="1">
    <citation type="submission" date="2019-02" db="EMBL/GenBank/DDBJ databases">
        <authorList>
            <person name="Lehtovirta-Morley E L."/>
        </authorList>
    </citation>
    <scope>NUCLEOTIDE SEQUENCE [LARGE SCALE GENOMIC DNA]</scope>
    <source>
        <strain evidence="2">NFRAN1</strain>
    </source>
</reference>
<dbReference type="Proteomes" id="UP000294299">
    <property type="component" value="Chromosome NFRAN"/>
</dbReference>
<evidence type="ECO:0000313" key="3">
    <source>
        <dbReference type="Proteomes" id="UP000294299"/>
    </source>
</evidence>
<protein>
    <submittedName>
        <fullName evidence="2">Uncharacterized protein</fullName>
    </submittedName>
</protein>
<feature type="transmembrane region" description="Helical" evidence="1">
    <location>
        <begin position="12"/>
        <end position="33"/>
    </location>
</feature>
<sequence length="64" mass="7454">MYSKDNVLKYLFKCVINLLLIQGITIICLPRWISGYKSYSYLDGYDIHNLATLVICIRSMYKGN</sequence>
<accession>A0A484I9Y6</accession>
<evidence type="ECO:0000313" key="2">
    <source>
        <dbReference type="EMBL" id="VFJ12824.1"/>
    </source>
</evidence>
<keyword evidence="1" id="KW-0472">Membrane</keyword>